<comment type="catalytic activity">
    <reaction evidence="1">
        <text>Endohydrolysis of (1-&gt;4)-alpha-D-glucosidic linkages in polysaccharides containing three or more (1-&gt;4)-alpha-linked D-glucose units.</text>
        <dbReference type="EC" id="3.2.1.1"/>
    </reaction>
</comment>
<dbReference type="InterPro" id="IPR013777">
    <property type="entry name" value="A-amylase-like"/>
</dbReference>
<dbReference type="SUPFAM" id="SSF51011">
    <property type="entry name" value="Glycosyl hydrolase domain"/>
    <property type="match status" value="1"/>
</dbReference>
<feature type="transmembrane region" description="Helical" evidence="11">
    <location>
        <begin position="439"/>
        <end position="458"/>
    </location>
</feature>
<keyword evidence="15" id="KW-1185">Reference proteome</keyword>
<evidence type="ECO:0000313" key="15">
    <source>
        <dbReference type="Proteomes" id="UP001431131"/>
    </source>
</evidence>
<dbReference type="InterPro" id="IPR013780">
    <property type="entry name" value="Glyco_hydro_b"/>
</dbReference>
<evidence type="ECO:0000256" key="12">
    <source>
        <dbReference type="SAM" id="SignalP"/>
    </source>
</evidence>
<dbReference type="EMBL" id="JAKTTI010000015">
    <property type="protein sequence ID" value="MCH1625836.1"/>
    <property type="molecule type" value="Genomic_DNA"/>
</dbReference>
<keyword evidence="8" id="KW-0106">Calcium</keyword>
<dbReference type="EC" id="3.2.1.1" evidence="4"/>
<comment type="similarity">
    <text evidence="3">Belongs to the glycosyl hydrolase 13 family.</text>
</comment>
<evidence type="ECO:0000256" key="8">
    <source>
        <dbReference type="ARBA" id="ARBA00022837"/>
    </source>
</evidence>
<accession>A0AAW5E755</accession>
<evidence type="ECO:0000256" key="3">
    <source>
        <dbReference type="ARBA" id="ARBA00008061"/>
    </source>
</evidence>
<feature type="domain" description="Glycosyl hydrolase family 13 catalytic" evidence="13">
    <location>
        <begin position="38"/>
        <end position="343"/>
    </location>
</feature>
<dbReference type="GO" id="GO:0005975">
    <property type="term" value="P:carbohydrate metabolic process"/>
    <property type="evidence" value="ECO:0007669"/>
    <property type="project" value="InterPro"/>
</dbReference>
<dbReference type="Pfam" id="PF00128">
    <property type="entry name" value="Alpha-amylase"/>
    <property type="match status" value="2"/>
</dbReference>
<keyword evidence="6 12" id="KW-0732">Signal</keyword>
<dbReference type="RefSeq" id="WP_240255678.1">
    <property type="nucleotide sequence ID" value="NZ_JAKTTI010000015.1"/>
</dbReference>
<dbReference type="InterPro" id="IPR006047">
    <property type="entry name" value="GH13_cat_dom"/>
</dbReference>
<dbReference type="InterPro" id="IPR017853">
    <property type="entry name" value="GH"/>
</dbReference>
<keyword evidence="5" id="KW-0479">Metal-binding</keyword>
<dbReference type="Proteomes" id="UP001431131">
    <property type="component" value="Unassembled WGS sequence"/>
</dbReference>
<protein>
    <recommendedName>
        <fullName evidence="4">alpha-amylase</fullName>
        <ecNumber evidence="4">3.2.1.1</ecNumber>
    </recommendedName>
</protein>
<evidence type="ECO:0000256" key="10">
    <source>
        <dbReference type="ARBA" id="ARBA00023295"/>
    </source>
</evidence>
<dbReference type="PIRSF" id="PIRSF001024">
    <property type="entry name" value="Alph-amyl_fung"/>
    <property type="match status" value="1"/>
</dbReference>
<feature type="signal peptide" evidence="12">
    <location>
        <begin position="1"/>
        <end position="23"/>
    </location>
</feature>
<reference evidence="14" key="1">
    <citation type="submission" date="2022-02" db="EMBL/GenBank/DDBJ databases">
        <title>Fredinandcohnia quinoae sp. nov. isolated from Chenopodium quinoa seeds.</title>
        <authorList>
            <person name="Saati-Santamaria Z."/>
            <person name="Flores-Felix J.D."/>
            <person name="Igual J.M."/>
            <person name="Velazquez E."/>
            <person name="Garcia-Fraile P."/>
            <person name="Martinez-Molina E."/>
        </authorList>
    </citation>
    <scope>NUCLEOTIDE SEQUENCE</scope>
    <source>
        <strain evidence="14">SECRCQ15</strain>
    </source>
</reference>
<name>A0AAW5E755_9BACI</name>
<comment type="caution">
    <text evidence="14">The sequence shown here is derived from an EMBL/GenBank/DDBJ whole genome shotgun (WGS) entry which is preliminary data.</text>
</comment>
<gene>
    <name evidence="14" type="ORF">MJG50_10890</name>
</gene>
<proteinExistence type="inferred from homology"/>
<dbReference type="GO" id="GO:0004556">
    <property type="term" value="F:alpha-amylase activity"/>
    <property type="evidence" value="ECO:0007669"/>
    <property type="project" value="UniProtKB-EC"/>
</dbReference>
<dbReference type="AlphaFoldDB" id="A0AAW5E755"/>
<evidence type="ECO:0000313" key="14">
    <source>
        <dbReference type="EMBL" id="MCH1625836.1"/>
    </source>
</evidence>
<evidence type="ECO:0000256" key="9">
    <source>
        <dbReference type="ARBA" id="ARBA00023277"/>
    </source>
</evidence>
<feature type="chain" id="PRO_5043913300" description="alpha-amylase" evidence="12">
    <location>
        <begin position="24"/>
        <end position="467"/>
    </location>
</feature>
<keyword evidence="10" id="KW-0326">Glycosidase</keyword>
<evidence type="ECO:0000256" key="6">
    <source>
        <dbReference type="ARBA" id="ARBA00022729"/>
    </source>
</evidence>
<dbReference type="Pfam" id="PF22026">
    <property type="entry name" value="Alpha-amylase_C_2"/>
    <property type="match status" value="1"/>
</dbReference>
<keyword evidence="11" id="KW-1133">Transmembrane helix</keyword>
<dbReference type="SMART" id="SM00642">
    <property type="entry name" value="Aamy"/>
    <property type="match status" value="1"/>
</dbReference>
<evidence type="ECO:0000256" key="11">
    <source>
        <dbReference type="SAM" id="Phobius"/>
    </source>
</evidence>
<evidence type="ECO:0000256" key="7">
    <source>
        <dbReference type="ARBA" id="ARBA00022801"/>
    </source>
</evidence>
<dbReference type="GO" id="GO:0005509">
    <property type="term" value="F:calcium ion binding"/>
    <property type="evidence" value="ECO:0007669"/>
    <property type="project" value="InterPro"/>
</dbReference>
<dbReference type="PANTHER" id="PTHR10357">
    <property type="entry name" value="ALPHA-AMYLASE FAMILY MEMBER"/>
    <property type="match status" value="1"/>
</dbReference>
<keyword evidence="11" id="KW-0812">Transmembrane</keyword>
<dbReference type="Gene3D" id="2.60.40.1180">
    <property type="entry name" value="Golgi alpha-mannosidase II"/>
    <property type="match status" value="1"/>
</dbReference>
<keyword evidence="9" id="KW-0119">Carbohydrate metabolism</keyword>
<evidence type="ECO:0000256" key="1">
    <source>
        <dbReference type="ARBA" id="ARBA00000548"/>
    </source>
</evidence>
<evidence type="ECO:0000256" key="2">
    <source>
        <dbReference type="ARBA" id="ARBA00001913"/>
    </source>
</evidence>
<comment type="cofactor">
    <cofactor evidence="2">
        <name>Ca(2+)</name>
        <dbReference type="ChEBI" id="CHEBI:29108"/>
    </cofactor>
</comment>
<sequence length="467" mass="53156">MQRKVILLLLIPLLLFSAAPIQAEEIGENGWQDEMIYSLMIDRFSNGDQTNDFDVDFSDPLAYHGGDIQGIIDRLDFITDMGFTTILLTPIFKNGPDGYDGYSVEDYFEVDEHFGTIELFKKLVSKAHDKNLKIILDLGLRNSTNSFNEAEILKAAKWWITETDVDGYKLDSIDLLPKDFLTTLSKTVKAEKKDFFLLGQPTDLDNPQDLAEITKLGIDSVLNIPVYKEVASSFSVPDRQLEQVEEILNHSHEVYENPNLLANFIDNQDTVRFTYLSAEENEHPVPRIKVALSYLYTMPGIPVVYYGTEIALNGKETPDNRGMMDFRTEKDLIEYIGLLGKVRQSIPALTKGDFELISNQDGMIVFKRDYEEQSIIVAINNTTKSQKVTLSNDIVDTSKELRGLLTEDLIRPNDGKFDVIVDRDIAEVYLVQNDTGINYWLLITVIIIPILMLTFLYINKRKHSPKV</sequence>
<evidence type="ECO:0000256" key="4">
    <source>
        <dbReference type="ARBA" id="ARBA00012595"/>
    </source>
</evidence>
<keyword evidence="7 14" id="KW-0378">Hydrolase</keyword>
<evidence type="ECO:0000259" key="13">
    <source>
        <dbReference type="SMART" id="SM00642"/>
    </source>
</evidence>
<dbReference type="SUPFAM" id="SSF51445">
    <property type="entry name" value="(Trans)glycosidases"/>
    <property type="match status" value="1"/>
</dbReference>
<organism evidence="14 15">
    <name type="scientific">Fredinandcohnia quinoae</name>
    <dbReference type="NCBI Taxonomy" id="2918902"/>
    <lineage>
        <taxon>Bacteria</taxon>
        <taxon>Bacillati</taxon>
        <taxon>Bacillota</taxon>
        <taxon>Bacilli</taxon>
        <taxon>Bacillales</taxon>
        <taxon>Bacillaceae</taxon>
        <taxon>Fredinandcohnia</taxon>
    </lineage>
</organism>
<evidence type="ECO:0000256" key="5">
    <source>
        <dbReference type="ARBA" id="ARBA00022723"/>
    </source>
</evidence>
<dbReference type="InterPro" id="IPR054174">
    <property type="entry name" value="Alpha-amylase-like_C"/>
</dbReference>
<dbReference type="PANTHER" id="PTHR10357:SF215">
    <property type="entry name" value="ALPHA-AMYLASE 1"/>
    <property type="match status" value="1"/>
</dbReference>
<dbReference type="Gene3D" id="3.20.20.80">
    <property type="entry name" value="Glycosidases"/>
    <property type="match status" value="2"/>
</dbReference>
<keyword evidence="11" id="KW-0472">Membrane</keyword>